<keyword evidence="2" id="KW-0597">Phosphoprotein</keyword>
<feature type="domain" description="OmpR/PhoB-type" evidence="5">
    <location>
        <begin position="126"/>
        <end position="227"/>
    </location>
</feature>
<keyword evidence="7" id="KW-1185">Reference proteome</keyword>
<dbReference type="InterPro" id="IPR016032">
    <property type="entry name" value="Sig_transdc_resp-reg_C-effctor"/>
</dbReference>
<dbReference type="InterPro" id="IPR011006">
    <property type="entry name" value="CheY-like_superfamily"/>
</dbReference>
<comment type="caution">
    <text evidence="6">The sequence shown here is derived from an EMBL/GenBank/DDBJ whole genome shotgun (WGS) entry which is preliminary data.</text>
</comment>
<feature type="modified residue" description="4-aspartylphosphate" evidence="2">
    <location>
        <position position="51"/>
    </location>
</feature>
<keyword evidence="1 3" id="KW-0238">DNA-binding</keyword>
<dbReference type="SMART" id="SM00862">
    <property type="entry name" value="Trans_reg_C"/>
    <property type="match status" value="1"/>
</dbReference>
<dbReference type="InterPro" id="IPR001867">
    <property type="entry name" value="OmpR/PhoB-type_DNA-bd"/>
</dbReference>
<accession>A0ABT2GCM1</accession>
<dbReference type="Proteomes" id="UP001165580">
    <property type="component" value="Unassembled WGS sequence"/>
</dbReference>
<evidence type="ECO:0000259" key="5">
    <source>
        <dbReference type="PROSITE" id="PS51755"/>
    </source>
</evidence>
<reference evidence="6" key="1">
    <citation type="submission" date="2022-08" db="EMBL/GenBank/DDBJ databases">
        <authorList>
            <person name="Deng Y."/>
            <person name="Han X.-F."/>
            <person name="Zhang Y.-Q."/>
        </authorList>
    </citation>
    <scope>NUCLEOTIDE SEQUENCE</scope>
    <source>
        <strain evidence="6">CPCC 205716</strain>
    </source>
</reference>
<feature type="DNA-binding region" description="OmpR/PhoB-type" evidence="3">
    <location>
        <begin position="126"/>
        <end position="227"/>
    </location>
</feature>
<feature type="domain" description="Response regulatory" evidence="4">
    <location>
        <begin position="2"/>
        <end position="115"/>
    </location>
</feature>
<evidence type="ECO:0000313" key="7">
    <source>
        <dbReference type="Proteomes" id="UP001165580"/>
    </source>
</evidence>
<evidence type="ECO:0000256" key="2">
    <source>
        <dbReference type="PROSITE-ProRule" id="PRU00169"/>
    </source>
</evidence>
<evidence type="ECO:0000256" key="1">
    <source>
        <dbReference type="ARBA" id="ARBA00023125"/>
    </source>
</evidence>
<dbReference type="PANTHER" id="PTHR48111">
    <property type="entry name" value="REGULATOR OF RPOS"/>
    <property type="match status" value="1"/>
</dbReference>
<dbReference type="SUPFAM" id="SSF52172">
    <property type="entry name" value="CheY-like"/>
    <property type="match status" value="1"/>
</dbReference>
<dbReference type="Pfam" id="PF00486">
    <property type="entry name" value="Trans_reg_C"/>
    <property type="match status" value="1"/>
</dbReference>
<dbReference type="PROSITE" id="PS51755">
    <property type="entry name" value="OMPR_PHOB"/>
    <property type="match status" value="1"/>
</dbReference>
<dbReference type="SMART" id="SM00448">
    <property type="entry name" value="REC"/>
    <property type="match status" value="1"/>
</dbReference>
<dbReference type="InterPro" id="IPR001789">
    <property type="entry name" value="Sig_transdc_resp-reg_receiver"/>
</dbReference>
<dbReference type="EMBL" id="JANTEZ010000002">
    <property type="protein sequence ID" value="MCS5713943.1"/>
    <property type="molecule type" value="Genomic_DNA"/>
</dbReference>
<proteinExistence type="predicted"/>
<evidence type="ECO:0000313" key="6">
    <source>
        <dbReference type="EMBL" id="MCS5713943.1"/>
    </source>
</evidence>
<gene>
    <name evidence="6" type="ORF">NVV95_05195</name>
</gene>
<protein>
    <submittedName>
        <fullName evidence="6">Response regulator</fullName>
    </submittedName>
</protein>
<dbReference type="InterPro" id="IPR036388">
    <property type="entry name" value="WH-like_DNA-bd_sf"/>
</dbReference>
<dbReference type="RefSeq" id="WP_259485475.1">
    <property type="nucleotide sequence ID" value="NZ_JANTEZ010000002.1"/>
</dbReference>
<evidence type="ECO:0000259" key="4">
    <source>
        <dbReference type="PROSITE" id="PS50110"/>
    </source>
</evidence>
<dbReference type="PROSITE" id="PS50110">
    <property type="entry name" value="RESPONSE_REGULATORY"/>
    <property type="match status" value="1"/>
</dbReference>
<dbReference type="Pfam" id="PF00072">
    <property type="entry name" value="Response_reg"/>
    <property type="match status" value="1"/>
</dbReference>
<dbReference type="Gene3D" id="3.40.50.2300">
    <property type="match status" value="1"/>
</dbReference>
<organism evidence="6 7">
    <name type="scientific">Herbiconiux gentiana</name>
    <dbReference type="NCBI Taxonomy" id="2970912"/>
    <lineage>
        <taxon>Bacteria</taxon>
        <taxon>Bacillati</taxon>
        <taxon>Actinomycetota</taxon>
        <taxon>Actinomycetes</taxon>
        <taxon>Micrococcales</taxon>
        <taxon>Microbacteriaceae</taxon>
        <taxon>Herbiconiux</taxon>
    </lineage>
</organism>
<sequence>MKILIADDDPQILRALRITLGSQGYEIQTAADGAEAIAAAAQSSPDLIMLDLGMPRLDGIEVIEAVRGWSAVPILVVSGRSGSADKVDALDAGADDYVTKPFAMDELLARIRALTRRSAPGPAGGEPVVTFGGVTVDLAAHQVTHDDDRSPVRLTPTEWKLLELLVRNPGRLVTHQELLTEVWGTHRVKETGYLRLYLGQLRKKLEPVPARPRYLVTEAGMGYRFLPDPPELSASPE</sequence>
<evidence type="ECO:0000256" key="3">
    <source>
        <dbReference type="PROSITE-ProRule" id="PRU01091"/>
    </source>
</evidence>
<dbReference type="InterPro" id="IPR039420">
    <property type="entry name" value="WalR-like"/>
</dbReference>
<dbReference type="PANTHER" id="PTHR48111:SF50">
    <property type="entry name" value="KDP OPERON TRANSCRIPTIONAL REGULATORY PROTEIN KDPE"/>
    <property type="match status" value="1"/>
</dbReference>
<dbReference type="Gene3D" id="1.10.10.10">
    <property type="entry name" value="Winged helix-like DNA-binding domain superfamily/Winged helix DNA-binding domain"/>
    <property type="match status" value="1"/>
</dbReference>
<name>A0ABT2GCM1_9MICO</name>
<dbReference type="Gene3D" id="6.10.250.690">
    <property type="match status" value="1"/>
</dbReference>
<dbReference type="CDD" id="cd00383">
    <property type="entry name" value="trans_reg_C"/>
    <property type="match status" value="1"/>
</dbReference>
<dbReference type="SUPFAM" id="SSF46894">
    <property type="entry name" value="C-terminal effector domain of the bipartite response regulators"/>
    <property type="match status" value="1"/>
</dbReference>